<accession>A0A2M7BYM5</accession>
<dbReference type="AlphaFoldDB" id="A0A2M7BYM5"/>
<protein>
    <recommendedName>
        <fullName evidence="3">Nucleotidyl transferase AbiEii/AbiGii toxin family protein</fullName>
    </recommendedName>
</protein>
<dbReference type="Proteomes" id="UP000230324">
    <property type="component" value="Unassembled WGS sequence"/>
</dbReference>
<dbReference type="Pfam" id="PF08843">
    <property type="entry name" value="AbiEii"/>
    <property type="match status" value="1"/>
</dbReference>
<gene>
    <name evidence="1" type="ORF">COS47_00930</name>
</gene>
<evidence type="ECO:0000313" key="1">
    <source>
        <dbReference type="EMBL" id="PIV12740.1"/>
    </source>
</evidence>
<name>A0A2M7BYM5_9BACT</name>
<proteinExistence type="predicted"/>
<comment type="caution">
    <text evidence="1">The sequence shown here is derived from an EMBL/GenBank/DDBJ whole genome shotgun (WGS) entry which is preliminary data.</text>
</comment>
<organism evidence="1 2">
    <name type="scientific">Candidatus Nealsonbacteria bacterium CG03_land_8_20_14_0_80_36_12</name>
    <dbReference type="NCBI Taxonomy" id="1974701"/>
    <lineage>
        <taxon>Bacteria</taxon>
        <taxon>Candidatus Nealsoniibacteriota</taxon>
    </lineage>
</organism>
<evidence type="ECO:0000313" key="2">
    <source>
        <dbReference type="Proteomes" id="UP000230324"/>
    </source>
</evidence>
<sequence>MKKNTSKILLDLLDKERKEALFLLSPFFKQKGILCGGTALMVQLGHRRSYDFDIFFPSQIPEKFLRKASKIFGPEIRLETDNPDELTFITSNKIKISFVYFPFPRLYPTLKIKSVSLSVWQDIASDKAYTIGRRPQYRDYIDLYFILKKGFPLPKIIEDAKKKYRGEFSEKLFFGQLSYLEDIRDFKIDFLKEKVTKKQVQKFFEKEVKKLKLLKGR</sequence>
<dbReference type="InterPro" id="IPR014942">
    <property type="entry name" value="AbiEii"/>
</dbReference>
<reference evidence="2" key="1">
    <citation type="submission" date="2017-09" db="EMBL/GenBank/DDBJ databases">
        <title>Depth-based differentiation of microbial function through sediment-hosted aquifers and enrichment of novel symbionts in the deep terrestrial subsurface.</title>
        <authorList>
            <person name="Probst A.J."/>
            <person name="Ladd B."/>
            <person name="Jarett J.K."/>
            <person name="Geller-Mcgrath D.E."/>
            <person name="Sieber C.M.K."/>
            <person name="Emerson J.B."/>
            <person name="Anantharaman K."/>
            <person name="Thomas B.C."/>
            <person name="Malmstrom R."/>
            <person name="Stieglmeier M."/>
            <person name="Klingl A."/>
            <person name="Woyke T."/>
            <person name="Ryan C.M."/>
            <person name="Banfield J.F."/>
        </authorList>
    </citation>
    <scope>NUCLEOTIDE SEQUENCE [LARGE SCALE GENOMIC DNA]</scope>
</reference>
<dbReference type="EMBL" id="PEUV01000019">
    <property type="protein sequence ID" value="PIV12740.1"/>
    <property type="molecule type" value="Genomic_DNA"/>
</dbReference>
<evidence type="ECO:0008006" key="3">
    <source>
        <dbReference type="Google" id="ProtNLM"/>
    </source>
</evidence>